<evidence type="ECO:0000259" key="4">
    <source>
        <dbReference type="PROSITE" id="PS50835"/>
    </source>
</evidence>
<dbReference type="AlphaFoldDB" id="A0ABD2LRR6"/>
<reference evidence="5 6" key="1">
    <citation type="submission" date="2024-10" db="EMBL/GenBank/DDBJ databases">
        <authorList>
            <person name="Kim D."/>
        </authorList>
    </citation>
    <scope>NUCLEOTIDE SEQUENCE [LARGE SCALE GENOMIC DNA]</scope>
    <source>
        <strain evidence="5">BH-2024</strain>
    </source>
</reference>
<dbReference type="PANTHER" id="PTHR47633">
    <property type="entry name" value="IMMUNOGLOBULIN"/>
    <property type="match status" value="1"/>
</dbReference>
<name>A0ABD2LRR6_9BILA</name>
<evidence type="ECO:0000256" key="2">
    <source>
        <dbReference type="ARBA" id="ARBA00023157"/>
    </source>
</evidence>
<sequence>MYGTSNVYGFTVDNGSGAHGRQFSSGHPNSSQKWSPFYQRRNHDGFGGFEMGEIREDLNNSNNSPNFVHKQKMSQQQMQSKMCKDKTSKPLTKQVDQLLYELPQQNKFSINSLCQPPEFLKVFSDVRCLVGEKAVFDCVLLGSPRPRVCWLFNDDKLLFDDILLEDTSDICRCTIKRVRPRHYGIYSILAENEVGRAITTATLLPVSVYDNADNYCSMTFRQLTFRQLNISPTEHLAN</sequence>
<dbReference type="InterPro" id="IPR007110">
    <property type="entry name" value="Ig-like_dom"/>
</dbReference>
<accession>A0ABD2LRR6</accession>
<proteinExistence type="predicted"/>
<dbReference type="Gene3D" id="2.60.40.10">
    <property type="entry name" value="Immunoglobulins"/>
    <property type="match status" value="1"/>
</dbReference>
<keyword evidence="3" id="KW-0393">Immunoglobulin domain</keyword>
<dbReference type="FunFam" id="2.60.40.10:FF:000032">
    <property type="entry name" value="palladin isoform X1"/>
    <property type="match status" value="1"/>
</dbReference>
<evidence type="ECO:0000256" key="1">
    <source>
        <dbReference type="ARBA" id="ARBA00022737"/>
    </source>
</evidence>
<keyword evidence="1" id="KW-0677">Repeat</keyword>
<comment type="caution">
    <text evidence="5">The sequence shown here is derived from an EMBL/GenBank/DDBJ whole genome shotgun (WGS) entry which is preliminary data.</text>
</comment>
<organism evidence="5 6">
    <name type="scientific">Heterodera trifolii</name>
    <dbReference type="NCBI Taxonomy" id="157864"/>
    <lineage>
        <taxon>Eukaryota</taxon>
        <taxon>Metazoa</taxon>
        <taxon>Ecdysozoa</taxon>
        <taxon>Nematoda</taxon>
        <taxon>Chromadorea</taxon>
        <taxon>Rhabditida</taxon>
        <taxon>Tylenchina</taxon>
        <taxon>Tylenchomorpha</taxon>
        <taxon>Tylenchoidea</taxon>
        <taxon>Heteroderidae</taxon>
        <taxon>Heteroderinae</taxon>
        <taxon>Heterodera</taxon>
    </lineage>
</organism>
<protein>
    <recommendedName>
        <fullName evidence="4">Ig-like domain-containing protein</fullName>
    </recommendedName>
</protein>
<dbReference type="InterPro" id="IPR036179">
    <property type="entry name" value="Ig-like_dom_sf"/>
</dbReference>
<dbReference type="InterPro" id="IPR013098">
    <property type="entry name" value="Ig_I-set"/>
</dbReference>
<dbReference type="PROSITE" id="PS50835">
    <property type="entry name" value="IG_LIKE"/>
    <property type="match status" value="1"/>
</dbReference>
<dbReference type="InterPro" id="IPR013783">
    <property type="entry name" value="Ig-like_fold"/>
</dbReference>
<dbReference type="Proteomes" id="UP001620626">
    <property type="component" value="Unassembled WGS sequence"/>
</dbReference>
<keyword evidence="2" id="KW-1015">Disulfide bond</keyword>
<keyword evidence="6" id="KW-1185">Reference proteome</keyword>
<evidence type="ECO:0000313" key="6">
    <source>
        <dbReference type="Proteomes" id="UP001620626"/>
    </source>
</evidence>
<dbReference type="Pfam" id="PF07679">
    <property type="entry name" value="I-set"/>
    <property type="match status" value="1"/>
</dbReference>
<evidence type="ECO:0000256" key="3">
    <source>
        <dbReference type="ARBA" id="ARBA00023319"/>
    </source>
</evidence>
<evidence type="ECO:0000313" key="5">
    <source>
        <dbReference type="EMBL" id="KAL3117930.1"/>
    </source>
</evidence>
<dbReference type="SUPFAM" id="SSF48726">
    <property type="entry name" value="Immunoglobulin"/>
    <property type="match status" value="1"/>
</dbReference>
<dbReference type="EMBL" id="JBICBT010000300">
    <property type="protein sequence ID" value="KAL3117930.1"/>
    <property type="molecule type" value="Genomic_DNA"/>
</dbReference>
<feature type="domain" description="Ig-like" evidence="4">
    <location>
        <begin position="117"/>
        <end position="199"/>
    </location>
</feature>
<gene>
    <name evidence="5" type="ORF">niasHT_005173</name>
</gene>